<evidence type="ECO:0000313" key="6">
    <source>
        <dbReference type="EMBL" id="URD99361.1"/>
    </source>
</evidence>
<evidence type="ECO:0000313" key="7">
    <source>
        <dbReference type="Proteomes" id="UP001055439"/>
    </source>
</evidence>
<keyword evidence="3" id="KW-0687">Ribonucleoprotein</keyword>
<accession>A0A9E7JXF7</accession>
<reference evidence="5" key="1">
    <citation type="submission" date="2022-05" db="EMBL/GenBank/DDBJ databases">
        <title>The Musa troglodytarum L. genome provides insights into the mechanism of non-climacteric behaviour and enrichment of carotenoids.</title>
        <authorList>
            <person name="Wang J."/>
        </authorList>
    </citation>
    <scope>NUCLEOTIDE SEQUENCE</scope>
    <source>
        <tissue evidence="5">Leaf</tissue>
    </source>
</reference>
<dbReference type="InterPro" id="IPR014722">
    <property type="entry name" value="Rib_uL2_dom2"/>
</dbReference>
<organism evidence="5 7">
    <name type="scientific">Musa troglodytarum</name>
    <name type="common">fe'i banana</name>
    <dbReference type="NCBI Taxonomy" id="320322"/>
    <lineage>
        <taxon>Eukaryota</taxon>
        <taxon>Viridiplantae</taxon>
        <taxon>Streptophyta</taxon>
        <taxon>Embryophyta</taxon>
        <taxon>Tracheophyta</taxon>
        <taxon>Spermatophyta</taxon>
        <taxon>Magnoliopsida</taxon>
        <taxon>Liliopsida</taxon>
        <taxon>Zingiberales</taxon>
        <taxon>Musaceae</taxon>
        <taxon>Musa</taxon>
    </lineage>
</organism>
<dbReference type="OrthoDB" id="778384at2759"/>
<sequence length="93" mass="10594">MISIEKSFGRSSINFKSLFFTDIKIDIPRVPKEKTLIDVMEAADVRNEWVSSSWGRKLIVQKRKASLNDFDSLKVILANIERGGGIRQELAKL</sequence>
<proteinExistence type="inferred from homology"/>
<dbReference type="PANTHER" id="PTHR11127:SF2">
    <property type="entry name" value="LARGE RIBOSOMAL SUBUNIT PROTEIN EL14"/>
    <property type="match status" value="1"/>
</dbReference>
<dbReference type="InterPro" id="IPR039660">
    <property type="entry name" value="Ribosomal_eL14"/>
</dbReference>
<evidence type="ECO:0000256" key="1">
    <source>
        <dbReference type="ARBA" id="ARBA00006592"/>
    </source>
</evidence>
<dbReference type="SUPFAM" id="SSF50104">
    <property type="entry name" value="Translation proteins SH3-like domain"/>
    <property type="match status" value="1"/>
</dbReference>
<gene>
    <name evidence="5" type="ORF">MUK42_12507</name>
    <name evidence="6" type="ORF">MUK42_25048</name>
</gene>
<evidence type="ECO:0000256" key="3">
    <source>
        <dbReference type="ARBA" id="ARBA00023274"/>
    </source>
</evidence>
<dbReference type="GO" id="GO:0022625">
    <property type="term" value="C:cytosolic large ribosomal subunit"/>
    <property type="evidence" value="ECO:0007669"/>
    <property type="project" value="TreeGrafter"/>
</dbReference>
<dbReference type="Gene3D" id="2.30.30.30">
    <property type="match status" value="1"/>
</dbReference>
<dbReference type="Pfam" id="PF01929">
    <property type="entry name" value="Ribosomal_L14e"/>
    <property type="match status" value="1"/>
</dbReference>
<evidence type="ECO:0000256" key="2">
    <source>
        <dbReference type="ARBA" id="ARBA00022980"/>
    </source>
</evidence>
<protein>
    <submittedName>
        <fullName evidence="5">Ribosomal protein</fullName>
    </submittedName>
</protein>
<name>A0A9E7JXF7_9LILI</name>
<dbReference type="InterPro" id="IPR002784">
    <property type="entry name" value="Ribosomal_eL14_dom"/>
</dbReference>
<dbReference type="GO" id="GO:0006412">
    <property type="term" value="P:translation"/>
    <property type="evidence" value="ECO:0007669"/>
    <property type="project" value="InterPro"/>
</dbReference>
<dbReference type="GO" id="GO:0003723">
    <property type="term" value="F:RNA binding"/>
    <property type="evidence" value="ECO:0007669"/>
    <property type="project" value="InterPro"/>
</dbReference>
<dbReference type="EMBL" id="CP097506">
    <property type="protein sequence ID" value="URD99361.1"/>
    <property type="molecule type" value="Genomic_DNA"/>
</dbReference>
<feature type="domain" description="Large ribosomal subunit protein eL14" evidence="4">
    <location>
        <begin position="10"/>
        <end position="82"/>
    </location>
</feature>
<dbReference type="Proteomes" id="UP001055439">
    <property type="component" value="Chromosome 4"/>
</dbReference>
<dbReference type="EMBL" id="CP097506">
    <property type="protein sequence ID" value="URD96943.1"/>
    <property type="molecule type" value="Genomic_DNA"/>
</dbReference>
<dbReference type="PANTHER" id="PTHR11127">
    <property type="entry name" value="60S RIBOSOMAL PROTEIN L14"/>
    <property type="match status" value="1"/>
</dbReference>
<evidence type="ECO:0000259" key="4">
    <source>
        <dbReference type="Pfam" id="PF01929"/>
    </source>
</evidence>
<evidence type="ECO:0000313" key="5">
    <source>
        <dbReference type="EMBL" id="URD96943.1"/>
    </source>
</evidence>
<dbReference type="GO" id="GO:0003735">
    <property type="term" value="F:structural constituent of ribosome"/>
    <property type="evidence" value="ECO:0007669"/>
    <property type="project" value="InterPro"/>
</dbReference>
<keyword evidence="2 5" id="KW-0689">Ribosomal protein</keyword>
<dbReference type="AlphaFoldDB" id="A0A9E7JXF7"/>
<dbReference type="InterPro" id="IPR008991">
    <property type="entry name" value="Translation_prot_SH3-like_sf"/>
</dbReference>
<keyword evidence="7" id="KW-1185">Reference proteome</keyword>
<dbReference type="GO" id="GO:0042273">
    <property type="term" value="P:ribosomal large subunit biogenesis"/>
    <property type="evidence" value="ECO:0007669"/>
    <property type="project" value="TreeGrafter"/>
</dbReference>
<comment type="similarity">
    <text evidence="1">Belongs to the eukaryotic ribosomal protein eL14 family.</text>
</comment>